<organism evidence="1 2">
    <name type="scientific">Trichonephila clavata</name>
    <name type="common">Joro spider</name>
    <name type="synonym">Nephila clavata</name>
    <dbReference type="NCBI Taxonomy" id="2740835"/>
    <lineage>
        <taxon>Eukaryota</taxon>
        <taxon>Metazoa</taxon>
        <taxon>Ecdysozoa</taxon>
        <taxon>Arthropoda</taxon>
        <taxon>Chelicerata</taxon>
        <taxon>Arachnida</taxon>
        <taxon>Araneae</taxon>
        <taxon>Araneomorphae</taxon>
        <taxon>Entelegynae</taxon>
        <taxon>Araneoidea</taxon>
        <taxon>Nephilidae</taxon>
        <taxon>Trichonephila</taxon>
    </lineage>
</organism>
<name>A0A8X6KR59_TRICU</name>
<dbReference type="AlphaFoldDB" id="A0A8X6KR59"/>
<comment type="caution">
    <text evidence="1">The sequence shown here is derived from an EMBL/GenBank/DDBJ whole genome shotgun (WGS) entry which is preliminary data.</text>
</comment>
<evidence type="ECO:0000313" key="2">
    <source>
        <dbReference type="Proteomes" id="UP000887116"/>
    </source>
</evidence>
<dbReference type="Proteomes" id="UP000887116">
    <property type="component" value="Unassembled WGS sequence"/>
</dbReference>
<proteinExistence type="predicted"/>
<gene>
    <name evidence="1" type="ORF">TNCT_6581</name>
</gene>
<accession>A0A8X6KR59</accession>
<reference evidence="1" key="1">
    <citation type="submission" date="2020-07" db="EMBL/GenBank/DDBJ databases">
        <title>Multicomponent nature underlies the extraordinary mechanical properties of spider dragline silk.</title>
        <authorList>
            <person name="Kono N."/>
            <person name="Nakamura H."/>
            <person name="Mori M."/>
            <person name="Yoshida Y."/>
            <person name="Ohtoshi R."/>
            <person name="Malay A.D."/>
            <person name="Moran D.A.P."/>
            <person name="Tomita M."/>
            <person name="Numata K."/>
            <person name="Arakawa K."/>
        </authorList>
    </citation>
    <scope>NUCLEOTIDE SEQUENCE</scope>
</reference>
<dbReference type="EMBL" id="BMAO01012382">
    <property type="protein sequence ID" value="GFQ81016.1"/>
    <property type="molecule type" value="Genomic_DNA"/>
</dbReference>
<keyword evidence="2" id="KW-1185">Reference proteome</keyword>
<protein>
    <submittedName>
        <fullName evidence="1">Uncharacterized protein</fullName>
    </submittedName>
</protein>
<evidence type="ECO:0000313" key="1">
    <source>
        <dbReference type="EMBL" id="GFQ81016.1"/>
    </source>
</evidence>
<sequence>MFTYLSSNLSTVNMHQPLYMTVFRGNMIPTGTVTKMNQFPLAAAQATRIVHRNQLTSSKLEVEPHVYIPVIKSQHS</sequence>